<name>A0A6N6N6F8_9BACT</name>
<proteinExistence type="predicted"/>
<accession>A0A6N6N6F8</accession>
<dbReference type="Proteomes" id="UP000438699">
    <property type="component" value="Unassembled WGS sequence"/>
</dbReference>
<evidence type="ECO:0000313" key="2">
    <source>
        <dbReference type="Proteomes" id="UP000438699"/>
    </source>
</evidence>
<comment type="caution">
    <text evidence="1">The sequence shown here is derived from an EMBL/GenBank/DDBJ whole genome shotgun (WGS) entry which is preliminary data.</text>
</comment>
<protein>
    <submittedName>
        <fullName evidence="1">Uncharacterized protein</fullName>
    </submittedName>
</protein>
<sequence length="103" mass="11519">MTRITVITTETNAHAETVEVDRYSVPATIDKVSRETVEEDRNERKGYDLVCFVKPGDVPEGLDLMTVDFLIDIDGLTYDPAKIDAQRGFGGTIEHYTIKARLA</sequence>
<keyword evidence="2" id="KW-1185">Reference proteome</keyword>
<gene>
    <name evidence="1" type="ORF">F8A88_02050</name>
</gene>
<organism evidence="1 2">
    <name type="scientific">Pseudodesulfovibrio senegalensis</name>
    <dbReference type="NCBI Taxonomy" id="1721087"/>
    <lineage>
        <taxon>Bacteria</taxon>
        <taxon>Pseudomonadati</taxon>
        <taxon>Thermodesulfobacteriota</taxon>
        <taxon>Desulfovibrionia</taxon>
        <taxon>Desulfovibrionales</taxon>
        <taxon>Desulfovibrionaceae</taxon>
    </lineage>
</organism>
<dbReference type="EMBL" id="WAIE01000001">
    <property type="protein sequence ID" value="KAB1443069.1"/>
    <property type="molecule type" value="Genomic_DNA"/>
</dbReference>
<dbReference type="AlphaFoldDB" id="A0A6N6N6F8"/>
<evidence type="ECO:0000313" key="1">
    <source>
        <dbReference type="EMBL" id="KAB1443069.1"/>
    </source>
</evidence>
<reference evidence="1 2" key="1">
    <citation type="journal article" date="2017" name="Int. J. Syst. Evol. Microbiol.">
        <title>Desulfovibrio senegalensis sp. nov., a mesophilic sulfate reducer isolated from marine sediment.</title>
        <authorList>
            <person name="Thioye A."/>
            <person name="Gam Z.B.A."/>
            <person name="Mbengue M."/>
            <person name="Cayol J.L."/>
            <person name="Joseph-Bartoli M."/>
            <person name="Toure-Kane C."/>
            <person name="Labat M."/>
        </authorList>
    </citation>
    <scope>NUCLEOTIDE SEQUENCE [LARGE SCALE GENOMIC DNA]</scope>
    <source>
        <strain evidence="1 2">DSM 101509</strain>
    </source>
</reference>
<dbReference type="RefSeq" id="WP_151149361.1">
    <property type="nucleotide sequence ID" value="NZ_WAIE01000001.1"/>
</dbReference>